<evidence type="ECO:0000313" key="1">
    <source>
        <dbReference type="EMBL" id="CAD7635812.1"/>
    </source>
</evidence>
<organism evidence="1">
    <name type="scientific">Medioppia subpectinata</name>
    <dbReference type="NCBI Taxonomy" id="1979941"/>
    <lineage>
        <taxon>Eukaryota</taxon>
        <taxon>Metazoa</taxon>
        <taxon>Ecdysozoa</taxon>
        <taxon>Arthropoda</taxon>
        <taxon>Chelicerata</taxon>
        <taxon>Arachnida</taxon>
        <taxon>Acari</taxon>
        <taxon>Acariformes</taxon>
        <taxon>Sarcoptiformes</taxon>
        <taxon>Oribatida</taxon>
        <taxon>Brachypylina</taxon>
        <taxon>Oppioidea</taxon>
        <taxon>Oppiidae</taxon>
        <taxon>Medioppia</taxon>
    </lineage>
</organism>
<dbReference type="OrthoDB" id="6523597at2759"/>
<keyword evidence="2" id="KW-1185">Reference proteome</keyword>
<reference evidence="1" key="1">
    <citation type="submission" date="2020-11" db="EMBL/GenBank/DDBJ databases">
        <authorList>
            <person name="Tran Van P."/>
        </authorList>
    </citation>
    <scope>NUCLEOTIDE SEQUENCE</scope>
</reference>
<name>A0A7R9Q7Y9_9ACAR</name>
<evidence type="ECO:0000313" key="2">
    <source>
        <dbReference type="Proteomes" id="UP000759131"/>
    </source>
</evidence>
<protein>
    <submittedName>
        <fullName evidence="1">Uncharacterized protein</fullName>
    </submittedName>
</protein>
<dbReference type="EMBL" id="OC872306">
    <property type="protein sequence ID" value="CAD7635812.1"/>
    <property type="molecule type" value="Genomic_DNA"/>
</dbReference>
<dbReference type="AlphaFoldDB" id="A0A7R9Q7Y9"/>
<dbReference type="EMBL" id="CAJPIZ010017731">
    <property type="protein sequence ID" value="CAG2116242.1"/>
    <property type="molecule type" value="Genomic_DNA"/>
</dbReference>
<dbReference type="Proteomes" id="UP000759131">
    <property type="component" value="Unassembled WGS sequence"/>
</dbReference>
<sequence length="104" mass="11806">MAIIKRTLKYGTALGVTYLSVEQRLWSELSHKQIKDKLAVVSAYGQKAEKFVVRQTGVDVSQWRPTTLHVIISFFARPLIIRAEDSLEPIGKECVQDYSGYTCE</sequence>
<proteinExistence type="predicted"/>
<gene>
    <name evidence="1" type="ORF">OSB1V03_LOCUS16203</name>
</gene>
<accession>A0A7R9Q7Y9</accession>